<reference evidence="9" key="1">
    <citation type="submission" date="2016-11" db="UniProtKB">
        <authorList>
            <consortium name="WormBaseParasite"/>
        </authorList>
    </citation>
    <scope>IDENTIFICATION</scope>
</reference>
<dbReference type="InterPro" id="IPR035965">
    <property type="entry name" value="PAS-like_dom_sf"/>
</dbReference>
<protein>
    <submittedName>
        <fullName evidence="9">BHLH domain-containing protein</fullName>
    </submittedName>
</protein>
<dbReference type="InterPro" id="IPR011598">
    <property type="entry name" value="bHLH_dom"/>
</dbReference>
<dbReference type="Pfam" id="PF00989">
    <property type="entry name" value="PAS"/>
    <property type="match status" value="1"/>
</dbReference>
<keyword evidence="5" id="KW-0539">Nucleus</keyword>
<sequence>MIIFGSGQSCGDWGPLKRSELRFGYHIYFILNCASLFKTPITISTQSVPFPVNRNLFIFRVREPAKPGAATNPSKRHRERLNGELETVAALLPYESTVISRLDKLSVLRLAVSFLQVKAHFQACLHEYAARLSGFGLGFPATTIPVPSIVDPARPDQLLIDPAEPGFDAMASRALGGFVLILNAAGEIYYVSENIELYLGFHQSDILHQSLYDMIHSEDREDIRQQLQGPKGAKELDFEKNVCARFRCLLDNTCGFVVGRGVTVGGEGQVGGLRHPKEVVRCLIPNSIGKETFKKDSASRSVIKVRVMRVDIRGKIIPLFGLPPPMERAETPTAFGFAAICR</sequence>
<dbReference type="Gene3D" id="3.30.450.20">
    <property type="entry name" value="PAS domain"/>
    <property type="match status" value="1"/>
</dbReference>
<dbReference type="InterPro" id="IPR039091">
    <property type="entry name" value="AHR/AHRR"/>
</dbReference>
<dbReference type="InterPro" id="IPR036638">
    <property type="entry name" value="HLH_DNA-bd_sf"/>
</dbReference>
<evidence type="ECO:0000256" key="3">
    <source>
        <dbReference type="ARBA" id="ARBA00023125"/>
    </source>
</evidence>
<keyword evidence="3" id="KW-0238">DNA-binding</keyword>
<dbReference type="GO" id="GO:0004879">
    <property type="term" value="F:nuclear receptor activity"/>
    <property type="evidence" value="ECO:0007669"/>
    <property type="project" value="TreeGrafter"/>
</dbReference>
<dbReference type="Gene3D" id="4.10.280.10">
    <property type="entry name" value="Helix-loop-helix DNA-binding domain"/>
    <property type="match status" value="1"/>
</dbReference>
<evidence type="ECO:0000256" key="4">
    <source>
        <dbReference type="ARBA" id="ARBA00023163"/>
    </source>
</evidence>
<dbReference type="CDD" id="cd19696">
    <property type="entry name" value="bHLH-PAS_AhR_like"/>
    <property type="match status" value="1"/>
</dbReference>
<keyword evidence="2" id="KW-0805">Transcription regulation</keyword>
<dbReference type="PANTHER" id="PTHR10649:SF12">
    <property type="entry name" value="SPINELESS, ISOFORM C"/>
    <property type="match status" value="1"/>
</dbReference>
<name>A0A1I7Z9Z2_9BILA</name>
<dbReference type="SMART" id="SM00091">
    <property type="entry name" value="PAS"/>
    <property type="match status" value="1"/>
</dbReference>
<organism evidence="8 9">
    <name type="scientific">Steinernema glaseri</name>
    <dbReference type="NCBI Taxonomy" id="37863"/>
    <lineage>
        <taxon>Eukaryota</taxon>
        <taxon>Metazoa</taxon>
        <taxon>Ecdysozoa</taxon>
        <taxon>Nematoda</taxon>
        <taxon>Chromadorea</taxon>
        <taxon>Rhabditida</taxon>
        <taxon>Tylenchina</taxon>
        <taxon>Panagrolaimomorpha</taxon>
        <taxon>Strongyloidoidea</taxon>
        <taxon>Steinernematidae</taxon>
        <taxon>Steinernema</taxon>
    </lineage>
</organism>
<keyword evidence="4" id="KW-0804">Transcription</keyword>
<evidence type="ECO:0000313" key="9">
    <source>
        <dbReference type="WBParaSite" id="L893_g24301.t1"/>
    </source>
</evidence>
<dbReference type="AlphaFoldDB" id="A0A1I7Z9Z2"/>
<dbReference type="PANTHER" id="PTHR10649">
    <property type="entry name" value="ARYL HYDROCARBON RECEPTOR"/>
    <property type="match status" value="1"/>
</dbReference>
<dbReference type="CDD" id="cd00130">
    <property type="entry name" value="PAS"/>
    <property type="match status" value="1"/>
</dbReference>
<evidence type="ECO:0000256" key="5">
    <source>
        <dbReference type="ARBA" id="ARBA00023242"/>
    </source>
</evidence>
<feature type="domain" description="PAS" evidence="6">
    <location>
        <begin position="179"/>
        <end position="228"/>
    </location>
</feature>
<dbReference type="GO" id="GO:0006805">
    <property type="term" value="P:xenobiotic metabolic process"/>
    <property type="evidence" value="ECO:0007669"/>
    <property type="project" value="InterPro"/>
</dbReference>
<evidence type="ECO:0000313" key="8">
    <source>
        <dbReference type="Proteomes" id="UP000095287"/>
    </source>
</evidence>
<dbReference type="SUPFAM" id="SSF47459">
    <property type="entry name" value="HLH, helix-loop-helix DNA-binding domain"/>
    <property type="match status" value="1"/>
</dbReference>
<dbReference type="InterPro" id="IPR013767">
    <property type="entry name" value="PAS_fold"/>
</dbReference>
<comment type="subcellular location">
    <subcellularLocation>
        <location evidence="1">Nucleus</location>
    </subcellularLocation>
</comment>
<dbReference type="GO" id="GO:0034751">
    <property type="term" value="C:aryl hydrocarbon receptor complex"/>
    <property type="evidence" value="ECO:0007669"/>
    <property type="project" value="TreeGrafter"/>
</dbReference>
<evidence type="ECO:0000259" key="7">
    <source>
        <dbReference type="PROSITE" id="PS50888"/>
    </source>
</evidence>
<dbReference type="GO" id="GO:0000976">
    <property type="term" value="F:transcription cis-regulatory region binding"/>
    <property type="evidence" value="ECO:0007669"/>
    <property type="project" value="TreeGrafter"/>
</dbReference>
<dbReference type="PROSITE" id="PS50112">
    <property type="entry name" value="PAS"/>
    <property type="match status" value="1"/>
</dbReference>
<dbReference type="Proteomes" id="UP000095287">
    <property type="component" value="Unplaced"/>
</dbReference>
<feature type="domain" description="BHLH" evidence="7">
    <location>
        <begin position="65"/>
        <end position="118"/>
    </location>
</feature>
<dbReference type="GO" id="GO:0046983">
    <property type="term" value="F:protein dimerization activity"/>
    <property type="evidence" value="ECO:0007669"/>
    <property type="project" value="InterPro"/>
</dbReference>
<dbReference type="GO" id="GO:0005634">
    <property type="term" value="C:nucleus"/>
    <property type="evidence" value="ECO:0007669"/>
    <property type="project" value="UniProtKB-SubCell"/>
</dbReference>
<keyword evidence="8" id="KW-1185">Reference proteome</keyword>
<dbReference type="SUPFAM" id="SSF55785">
    <property type="entry name" value="PYP-like sensor domain (PAS domain)"/>
    <property type="match status" value="1"/>
</dbReference>
<dbReference type="PROSITE" id="PS50888">
    <property type="entry name" value="BHLH"/>
    <property type="match status" value="1"/>
</dbReference>
<dbReference type="WBParaSite" id="L893_g24301.t1">
    <property type="protein sequence ID" value="L893_g24301.t1"/>
    <property type="gene ID" value="L893_g24301"/>
</dbReference>
<evidence type="ECO:0000256" key="1">
    <source>
        <dbReference type="ARBA" id="ARBA00004123"/>
    </source>
</evidence>
<evidence type="ECO:0000259" key="6">
    <source>
        <dbReference type="PROSITE" id="PS50112"/>
    </source>
</evidence>
<accession>A0A1I7Z9Z2</accession>
<evidence type="ECO:0000256" key="2">
    <source>
        <dbReference type="ARBA" id="ARBA00023015"/>
    </source>
</evidence>
<dbReference type="InterPro" id="IPR000014">
    <property type="entry name" value="PAS"/>
</dbReference>
<proteinExistence type="predicted"/>